<gene>
    <name evidence="1" type="ORF">L195_g060125</name>
</gene>
<proteinExistence type="predicted"/>
<dbReference type="AlphaFoldDB" id="A0A2K3K248"/>
<dbReference type="EMBL" id="ASHM01136121">
    <property type="protein sequence ID" value="PNX60320.1"/>
    <property type="molecule type" value="Genomic_DNA"/>
</dbReference>
<protein>
    <submittedName>
        <fullName evidence="1">Uncharacterized protein</fullName>
    </submittedName>
</protein>
<accession>A0A2K3K248</accession>
<dbReference type="Proteomes" id="UP000236291">
    <property type="component" value="Unassembled WGS sequence"/>
</dbReference>
<reference evidence="1 2" key="1">
    <citation type="journal article" date="2014" name="Am. J. Bot.">
        <title>Genome assembly and annotation for red clover (Trifolium pratense; Fabaceae).</title>
        <authorList>
            <person name="Istvanek J."/>
            <person name="Jaros M."/>
            <person name="Krenek A."/>
            <person name="Repkova J."/>
        </authorList>
    </citation>
    <scope>NUCLEOTIDE SEQUENCE [LARGE SCALE GENOMIC DNA]</scope>
    <source>
        <strain evidence="2">cv. Tatra</strain>
        <tissue evidence="1">Young leaves</tissue>
    </source>
</reference>
<feature type="non-terminal residue" evidence="1">
    <location>
        <position position="77"/>
    </location>
</feature>
<organism evidence="1 2">
    <name type="scientific">Trifolium pratense</name>
    <name type="common">Red clover</name>
    <dbReference type="NCBI Taxonomy" id="57577"/>
    <lineage>
        <taxon>Eukaryota</taxon>
        <taxon>Viridiplantae</taxon>
        <taxon>Streptophyta</taxon>
        <taxon>Embryophyta</taxon>
        <taxon>Tracheophyta</taxon>
        <taxon>Spermatophyta</taxon>
        <taxon>Magnoliopsida</taxon>
        <taxon>eudicotyledons</taxon>
        <taxon>Gunneridae</taxon>
        <taxon>Pentapetalae</taxon>
        <taxon>rosids</taxon>
        <taxon>fabids</taxon>
        <taxon>Fabales</taxon>
        <taxon>Fabaceae</taxon>
        <taxon>Papilionoideae</taxon>
        <taxon>50 kb inversion clade</taxon>
        <taxon>NPAAA clade</taxon>
        <taxon>Hologalegina</taxon>
        <taxon>IRL clade</taxon>
        <taxon>Trifolieae</taxon>
        <taxon>Trifolium</taxon>
    </lineage>
</organism>
<reference evidence="1 2" key="2">
    <citation type="journal article" date="2017" name="Front. Plant Sci.">
        <title>Gene Classification and Mining of Molecular Markers Useful in Red Clover (Trifolium pratense) Breeding.</title>
        <authorList>
            <person name="Istvanek J."/>
            <person name="Dluhosova J."/>
            <person name="Dluhos P."/>
            <person name="Patkova L."/>
            <person name="Nedelnik J."/>
            <person name="Repkova J."/>
        </authorList>
    </citation>
    <scope>NUCLEOTIDE SEQUENCE [LARGE SCALE GENOMIC DNA]</scope>
    <source>
        <strain evidence="2">cv. Tatra</strain>
        <tissue evidence="1">Young leaves</tissue>
    </source>
</reference>
<evidence type="ECO:0000313" key="2">
    <source>
        <dbReference type="Proteomes" id="UP000236291"/>
    </source>
</evidence>
<name>A0A2K3K248_TRIPR</name>
<sequence length="77" mass="8624">MLYIVNGLQIHFLKKLNVDLNIEGDNRGGDADLEVGDGAKGKRKSQGELATKDLFKRGMTKTKQTTINCVFKKDIRE</sequence>
<evidence type="ECO:0000313" key="1">
    <source>
        <dbReference type="EMBL" id="PNX60320.1"/>
    </source>
</evidence>
<comment type="caution">
    <text evidence="1">The sequence shown here is derived from an EMBL/GenBank/DDBJ whole genome shotgun (WGS) entry which is preliminary data.</text>
</comment>